<dbReference type="Pfam" id="PF05973">
    <property type="entry name" value="Gp49"/>
    <property type="match status" value="1"/>
</dbReference>
<protein>
    <recommendedName>
        <fullName evidence="3">Type II toxin-antitoxin system RelE/ParE family toxin</fullName>
    </recommendedName>
</protein>
<dbReference type="Proteomes" id="UP000229647">
    <property type="component" value="Unassembled WGS sequence"/>
</dbReference>
<dbReference type="AlphaFoldDB" id="A0A2M7XYQ1"/>
<dbReference type="InterPro" id="IPR009241">
    <property type="entry name" value="HigB-like"/>
</dbReference>
<sequence>MKTFYLNEIQSLINSLNVEDGARLRRTRQFFETYGFQIGPKYIKKIVNNIWELRAGKVRLFLYIKGNDAYGVHLIIKKSQKLPKKDIDLAIKRSKKI</sequence>
<evidence type="ECO:0000313" key="2">
    <source>
        <dbReference type="Proteomes" id="UP000229647"/>
    </source>
</evidence>
<organism evidence="1 2">
    <name type="scientific">Candidatus Roizmanbacteria bacterium CG_4_9_14_3_um_filter_33_18</name>
    <dbReference type="NCBI Taxonomy" id="1974841"/>
    <lineage>
        <taxon>Bacteria</taxon>
        <taxon>Candidatus Roizmaniibacteriota</taxon>
    </lineage>
</organism>
<dbReference type="EMBL" id="PFWL01000057">
    <property type="protein sequence ID" value="PJA55869.1"/>
    <property type="molecule type" value="Genomic_DNA"/>
</dbReference>
<proteinExistence type="predicted"/>
<reference evidence="2" key="1">
    <citation type="submission" date="2017-09" db="EMBL/GenBank/DDBJ databases">
        <title>Depth-based differentiation of microbial function through sediment-hosted aquifers and enrichment of novel symbionts in the deep terrestrial subsurface.</title>
        <authorList>
            <person name="Probst A.J."/>
            <person name="Ladd B."/>
            <person name="Jarett J.K."/>
            <person name="Geller-Mcgrath D.E."/>
            <person name="Sieber C.M.K."/>
            <person name="Emerson J.B."/>
            <person name="Anantharaman K."/>
            <person name="Thomas B.C."/>
            <person name="Malmstrom R."/>
            <person name="Stieglmeier M."/>
            <person name="Klingl A."/>
            <person name="Woyke T."/>
            <person name="Ryan C.M."/>
            <person name="Banfield J.F."/>
        </authorList>
    </citation>
    <scope>NUCLEOTIDE SEQUENCE [LARGE SCALE GENOMIC DNA]</scope>
</reference>
<name>A0A2M7XYQ1_9BACT</name>
<evidence type="ECO:0000313" key="1">
    <source>
        <dbReference type="EMBL" id="PJA55869.1"/>
    </source>
</evidence>
<evidence type="ECO:0008006" key="3">
    <source>
        <dbReference type="Google" id="ProtNLM"/>
    </source>
</evidence>
<accession>A0A2M7XYQ1</accession>
<gene>
    <name evidence="1" type="ORF">CO165_01280</name>
</gene>
<comment type="caution">
    <text evidence="1">The sequence shown here is derived from an EMBL/GenBank/DDBJ whole genome shotgun (WGS) entry which is preliminary data.</text>
</comment>